<dbReference type="GO" id="GO:0000103">
    <property type="term" value="P:sulfate assimilation"/>
    <property type="evidence" value="ECO:0007669"/>
    <property type="project" value="UniProtKB-UniRule"/>
</dbReference>
<comment type="function">
    <text evidence="2 9 10">Catalyzes the synthesis of activated sulfate.</text>
</comment>
<evidence type="ECO:0000256" key="10">
    <source>
        <dbReference type="RuleBase" id="RU004347"/>
    </source>
</evidence>
<dbReference type="SUPFAM" id="SSF52540">
    <property type="entry name" value="P-loop containing nucleoside triphosphate hydrolases"/>
    <property type="match status" value="1"/>
</dbReference>
<sequence length="202" mass="22758">MDHTSNLTEVKLTVTKEDFHRQNGHRSAAIWLTGLSGAGKSTIATALETELYRRGIHTYLLDGDNVRLGLNRDLGFSEEDRRENIRRVAEVSKLFVEAGTVVIVAFISPYRKDRDEARARFEEGEFLEVFVDCPIDVCEERDPKGLYKKAKAGTILQFTGISSPYEPPLHPEFHLRTDLNAPEACVALLVEGLLERITLQES</sequence>
<dbReference type="Proteomes" id="UP000053557">
    <property type="component" value="Unassembled WGS sequence"/>
</dbReference>
<comment type="pathway">
    <text evidence="3 9 10">Sulfur metabolism; hydrogen sulfide biosynthesis; sulfite from sulfate: step 2/3.</text>
</comment>
<evidence type="ECO:0000256" key="3">
    <source>
        <dbReference type="ARBA" id="ARBA00004806"/>
    </source>
</evidence>
<evidence type="ECO:0000256" key="7">
    <source>
        <dbReference type="ARBA" id="ARBA00022777"/>
    </source>
</evidence>
<dbReference type="OrthoDB" id="9804504at2"/>
<name>A0A101XRY4_9BACL</name>
<dbReference type="FunFam" id="3.40.50.300:FF:000212">
    <property type="entry name" value="Adenylyl-sulfate kinase"/>
    <property type="match status" value="1"/>
</dbReference>
<organism evidence="12 13">
    <name type="scientific">Ferroacidibacillus organovorans</name>
    <dbReference type="NCBI Taxonomy" id="1765683"/>
    <lineage>
        <taxon>Bacteria</taxon>
        <taxon>Bacillati</taxon>
        <taxon>Bacillota</taxon>
        <taxon>Bacilli</taxon>
        <taxon>Bacillales</taxon>
        <taxon>Alicyclobacillaceae</taxon>
        <taxon>Ferroacidibacillus</taxon>
    </lineage>
</organism>
<gene>
    <name evidence="9" type="primary">cysC</name>
    <name evidence="12" type="ORF">ATW55_00935</name>
</gene>
<feature type="binding site" evidence="9">
    <location>
        <begin position="34"/>
        <end position="41"/>
    </location>
    <ligand>
        <name>ATP</name>
        <dbReference type="ChEBI" id="CHEBI:30616"/>
    </ligand>
</feature>
<evidence type="ECO:0000313" key="13">
    <source>
        <dbReference type="Proteomes" id="UP000053557"/>
    </source>
</evidence>
<dbReference type="EC" id="2.7.1.25" evidence="9 10"/>
<evidence type="ECO:0000256" key="4">
    <source>
        <dbReference type="ARBA" id="ARBA00007008"/>
    </source>
</evidence>
<dbReference type="RefSeq" id="WP_067713812.1">
    <property type="nucleotide sequence ID" value="NZ_LPVJ01000018.1"/>
</dbReference>
<dbReference type="EMBL" id="LPVJ01000018">
    <property type="protein sequence ID" value="KUO96437.1"/>
    <property type="molecule type" value="Genomic_DNA"/>
</dbReference>
<dbReference type="CDD" id="cd02027">
    <property type="entry name" value="APSK"/>
    <property type="match status" value="1"/>
</dbReference>
<reference evidence="12 13" key="1">
    <citation type="submission" date="2015-12" db="EMBL/GenBank/DDBJ databases">
        <title>Draft genome sequence of Acidibacillus ferrooxidans ITV001, isolated from a chalcopyrite acid mine drainage site in Brazil.</title>
        <authorList>
            <person name="Dall'Agnol H."/>
            <person name="Nancucheo I."/>
            <person name="Johnson B."/>
            <person name="Oliveira R."/>
            <person name="Leite L."/>
            <person name="Pylro V."/>
            <person name="Nunes G.L."/>
            <person name="Tzotzos G."/>
            <person name="Fernandes G.R."/>
            <person name="Dutra J."/>
            <person name="Orellana S.C."/>
            <person name="Oliveira G."/>
        </authorList>
    </citation>
    <scope>NUCLEOTIDE SEQUENCE [LARGE SCALE GENOMIC DNA]</scope>
    <source>
        <strain evidence="13">ITV01</strain>
    </source>
</reference>
<dbReference type="InterPro" id="IPR002891">
    <property type="entry name" value="APS"/>
</dbReference>
<evidence type="ECO:0000256" key="6">
    <source>
        <dbReference type="ARBA" id="ARBA00022741"/>
    </source>
</evidence>
<dbReference type="UniPathway" id="UPA00140">
    <property type="reaction ID" value="UER00205"/>
</dbReference>
<dbReference type="Gene3D" id="3.40.50.300">
    <property type="entry name" value="P-loop containing nucleotide triphosphate hydrolases"/>
    <property type="match status" value="1"/>
</dbReference>
<evidence type="ECO:0000313" key="12">
    <source>
        <dbReference type="EMBL" id="KUO96437.1"/>
    </source>
</evidence>
<evidence type="ECO:0000256" key="9">
    <source>
        <dbReference type="HAMAP-Rule" id="MF_00065"/>
    </source>
</evidence>
<keyword evidence="13" id="KW-1185">Reference proteome</keyword>
<evidence type="ECO:0000256" key="2">
    <source>
        <dbReference type="ARBA" id="ARBA00002632"/>
    </source>
</evidence>
<evidence type="ECO:0000256" key="5">
    <source>
        <dbReference type="ARBA" id="ARBA00022679"/>
    </source>
</evidence>
<keyword evidence="7 9" id="KW-0418">Kinase</keyword>
<comment type="similarity">
    <text evidence="4 9 10">Belongs to the APS kinase family.</text>
</comment>
<comment type="caution">
    <text evidence="12">The sequence shown here is derived from an EMBL/GenBank/DDBJ whole genome shotgun (WGS) entry which is preliminary data.</text>
</comment>
<dbReference type="InterPro" id="IPR059117">
    <property type="entry name" value="APS_kinase_dom"/>
</dbReference>
<dbReference type="PANTHER" id="PTHR11055">
    <property type="entry name" value="BIFUNCTIONAL 3'-PHOSPHOADENOSINE 5'-PHOSPHOSULFATE SYNTHASE"/>
    <property type="match status" value="1"/>
</dbReference>
<comment type="catalytic activity">
    <reaction evidence="1 9 10">
        <text>adenosine 5'-phosphosulfate + ATP = 3'-phosphoadenylyl sulfate + ADP + H(+)</text>
        <dbReference type="Rhea" id="RHEA:24152"/>
        <dbReference type="ChEBI" id="CHEBI:15378"/>
        <dbReference type="ChEBI" id="CHEBI:30616"/>
        <dbReference type="ChEBI" id="CHEBI:58243"/>
        <dbReference type="ChEBI" id="CHEBI:58339"/>
        <dbReference type="ChEBI" id="CHEBI:456216"/>
        <dbReference type="EC" id="2.7.1.25"/>
    </reaction>
</comment>
<dbReference type="InterPro" id="IPR027417">
    <property type="entry name" value="P-loop_NTPase"/>
</dbReference>
<dbReference type="AlphaFoldDB" id="A0A101XRY4"/>
<dbReference type="GO" id="GO:0070814">
    <property type="term" value="P:hydrogen sulfide biosynthetic process"/>
    <property type="evidence" value="ECO:0007669"/>
    <property type="project" value="UniProtKB-UniRule"/>
</dbReference>
<keyword evidence="5 9" id="KW-0808">Transferase</keyword>
<proteinExistence type="inferred from homology"/>
<evidence type="ECO:0000259" key="11">
    <source>
        <dbReference type="Pfam" id="PF01583"/>
    </source>
</evidence>
<dbReference type="HAMAP" id="MF_00065">
    <property type="entry name" value="Adenylyl_sulf_kinase"/>
    <property type="match status" value="1"/>
</dbReference>
<feature type="active site" description="Phosphoserine intermediate" evidence="9">
    <location>
        <position position="108"/>
    </location>
</feature>
<feature type="domain" description="APS kinase" evidence="11">
    <location>
        <begin position="27"/>
        <end position="175"/>
    </location>
</feature>
<dbReference type="NCBIfam" id="NF003013">
    <property type="entry name" value="PRK03846.1"/>
    <property type="match status" value="1"/>
</dbReference>
<evidence type="ECO:0000256" key="1">
    <source>
        <dbReference type="ARBA" id="ARBA00001823"/>
    </source>
</evidence>
<dbReference type="NCBIfam" id="TIGR00455">
    <property type="entry name" value="apsK"/>
    <property type="match status" value="1"/>
</dbReference>
<dbReference type="Pfam" id="PF01583">
    <property type="entry name" value="APS_kinase"/>
    <property type="match status" value="1"/>
</dbReference>
<dbReference type="PANTHER" id="PTHR11055:SF1">
    <property type="entry name" value="PAPS SYNTHETASE, ISOFORM D"/>
    <property type="match status" value="1"/>
</dbReference>
<keyword evidence="9" id="KW-0597">Phosphoprotein</keyword>
<keyword evidence="8 9" id="KW-0067">ATP-binding</keyword>
<protein>
    <recommendedName>
        <fullName evidence="9 10">Adenylyl-sulfate kinase</fullName>
        <ecNumber evidence="9 10">2.7.1.25</ecNumber>
    </recommendedName>
    <alternativeName>
        <fullName evidence="9">APS kinase</fullName>
    </alternativeName>
    <alternativeName>
        <fullName evidence="9">ATP adenosine-5'-phosphosulfate 3'-phosphotransferase</fullName>
    </alternativeName>
    <alternativeName>
        <fullName evidence="9">Adenosine-5'-phosphosulfate kinase</fullName>
    </alternativeName>
</protein>
<dbReference type="GO" id="GO:0005524">
    <property type="term" value="F:ATP binding"/>
    <property type="evidence" value="ECO:0007669"/>
    <property type="project" value="UniProtKB-UniRule"/>
</dbReference>
<dbReference type="GO" id="GO:0004020">
    <property type="term" value="F:adenylylsulfate kinase activity"/>
    <property type="evidence" value="ECO:0007669"/>
    <property type="project" value="UniProtKB-UniRule"/>
</dbReference>
<accession>A0A101XRY4</accession>
<keyword evidence="6 9" id="KW-0547">Nucleotide-binding</keyword>
<evidence type="ECO:0000256" key="8">
    <source>
        <dbReference type="ARBA" id="ARBA00022840"/>
    </source>
</evidence>